<evidence type="ECO:0000313" key="2">
    <source>
        <dbReference type="EMBL" id="KAF3449977.1"/>
    </source>
</evidence>
<dbReference type="Proteomes" id="UP000796880">
    <property type="component" value="Unassembled WGS sequence"/>
</dbReference>
<comment type="caution">
    <text evidence="2">The sequence shown here is derived from an EMBL/GenBank/DDBJ whole genome shotgun (WGS) entry which is preliminary data.</text>
</comment>
<gene>
    <name evidence="2" type="ORF">FNV43_RR06056</name>
</gene>
<proteinExistence type="predicted"/>
<dbReference type="EMBL" id="VOIH02000003">
    <property type="protein sequence ID" value="KAF3449977.1"/>
    <property type="molecule type" value="Genomic_DNA"/>
</dbReference>
<evidence type="ECO:0000313" key="3">
    <source>
        <dbReference type="Proteomes" id="UP000796880"/>
    </source>
</evidence>
<dbReference type="AlphaFoldDB" id="A0A8K0ML48"/>
<feature type="region of interest" description="Disordered" evidence="1">
    <location>
        <begin position="124"/>
        <end position="146"/>
    </location>
</feature>
<evidence type="ECO:0000256" key="1">
    <source>
        <dbReference type="SAM" id="MobiDB-lite"/>
    </source>
</evidence>
<accession>A0A8K0ML48</accession>
<reference evidence="2" key="1">
    <citation type="submission" date="2020-03" db="EMBL/GenBank/DDBJ databases">
        <title>A high-quality chromosome-level genome assembly of a woody plant with both climbing and erect habits, Rhamnella rubrinervis.</title>
        <authorList>
            <person name="Lu Z."/>
            <person name="Yang Y."/>
            <person name="Zhu X."/>
            <person name="Sun Y."/>
        </authorList>
    </citation>
    <scope>NUCLEOTIDE SEQUENCE</scope>
    <source>
        <strain evidence="2">BYM</strain>
        <tissue evidence="2">Leaf</tissue>
    </source>
</reference>
<protein>
    <submittedName>
        <fullName evidence="2">Uncharacterized protein</fullName>
    </submittedName>
</protein>
<name>A0A8K0ML48_9ROSA</name>
<organism evidence="2 3">
    <name type="scientific">Rhamnella rubrinervis</name>
    <dbReference type="NCBI Taxonomy" id="2594499"/>
    <lineage>
        <taxon>Eukaryota</taxon>
        <taxon>Viridiplantae</taxon>
        <taxon>Streptophyta</taxon>
        <taxon>Embryophyta</taxon>
        <taxon>Tracheophyta</taxon>
        <taxon>Spermatophyta</taxon>
        <taxon>Magnoliopsida</taxon>
        <taxon>eudicotyledons</taxon>
        <taxon>Gunneridae</taxon>
        <taxon>Pentapetalae</taxon>
        <taxon>rosids</taxon>
        <taxon>fabids</taxon>
        <taxon>Rosales</taxon>
        <taxon>Rhamnaceae</taxon>
        <taxon>rhamnoid group</taxon>
        <taxon>Rhamneae</taxon>
        <taxon>Rhamnella</taxon>
    </lineage>
</organism>
<keyword evidence="3" id="KW-1185">Reference proteome</keyword>
<sequence>MQVHPNSAPMRHLTSAPQCTSLVYFPHAPHKWTARTLTVQWLLELLNIQLLLPVSFCLLSSTTYRTLQLVESFSFSFFNSKSHRVQSTSASSWHATLVPKAQAPASRAGAQPQCLQSKAPMFSVGAQPKEQSTSAQHGPVASAPKV</sequence>